<dbReference type="AlphaFoldDB" id="A0A2I0IJI8"/>
<dbReference type="PANTHER" id="PTHR47723">
    <property type="entry name" value="OS05G0353850 PROTEIN"/>
    <property type="match status" value="1"/>
</dbReference>
<dbReference type="Gene3D" id="3.30.420.10">
    <property type="entry name" value="Ribonuclease H-like superfamily/Ribonuclease H"/>
    <property type="match status" value="1"/>
</dbReference>
<dbReference type="Proteomes" id="UP000233551">
    <property type="component" value="Unassembled WGS sequence"/>
</dbReference>
<dbReference type="SUPFAM" id="SSF53098">
    <property type="entry name" value="Ribonuclease H-like"/>
    <property type="match status" value="1"/>
</dbReference>
<feature type="region of interest" description="Disordered" evidence="1">
    <location>
        <begin position="1"/>
        <end position="50"/>
    </location>
</feature>
<dbReference type="CDD" id="cd06222">
    <property type="entry name" value="RNase_H_like"/>
    <property type="match status" value="1"/>
</dbReference>
<evidence type="ECO:0000259" key="2">
    <source>
        <dbReference type="PROSITE" id="PS50879"/>
    </source>
</evidence>
<dbReference type="InterPro" id="IPR044730">
    <property type="entry name" value="RNase_H-like_dom_plant"/>
</dbReference>
<keyword evidence="4" id="KW-1185">Reference proteome</keyword>
<organism evidence="3 4">
    <name type="scientific">Punica granatum</name>
    <name type="common">Pomegranate</name>
    <dbReference type="NCBI Taxonomy" id="22663"/>
    <lineage>
        <taxon>Eukaryota</taxon>
        <taxon>Viridiplantae</taxon>
        <taxon>Streptophyta</taxon>
        <taxon>Embryophyta</taxon>
        <taxon>Tracheophyta</taxon>
        <taxon>Spermatophyta</taxon>
        <taxon>Magnoliopsida</taxon>
        <taxon>eudicotyledons</taxon>
        <taxon>Gunneridae</taxon>
        <taxon>Pentapetalae</taxon>
        <taxon>rosids</taxon>
        <taxon>malvids</taxon>
        <taxon>Myrtales</taxon>
        <taxon>Lythraceae</taxon>
        <taxon>Punica</taxon>
    </lineage>
</organism>
<dbReference type="InterPro" id="IPR012337">
    <property type="entry name" value="RNaseH-like_sf"/>
</dbReference>
<dbReference type="GO" id="GO:0003676">
    <property type="term" value="F:nucleic acid binding"/>
    <property type="evidence" value="ECO:0007669"/>
    <property type="project" value="InterPro"/>
</dbReference>
<dbReference type="GO" id="GO:0004523">
    <property type="term" value="F:RNA-DNA hybrid ribonuclease activity"/>
    <property type="evidence" value="ECO:0007669"/>
    <property type="project" value="InterPro"/>
</dbReference>
<evidence type="ECO:0000313" key="4">
    <source>
        <dbReference type="Proteomes" id="UP000233551"/>
    </source>
</evidence>
<dbReference type="PROSITE" id="PS50879">
    <property type="entry name" value="RNASE_H_1"/>
    <property type="match status" value="1"/>
</dbReference>
<reference evidence="3 4" key="1">
    <citation type="submission" date="2017-11" db="EMBL/GenBank/DDBJ databases">
        <title>De-novo sequencing of pomegranate (Punica granatum L.) genome.</title>
        <authorList>
            <person name="Akparov Z."/>
            <person name="Amiraslanov A."/>
            <person name="Hajiyeva S."/>
            <person name="Abbasov M."/>
            <person name="Kaur K."/>
            <person name="Hamwieh A."/>
            <person name="Solovyev V."/>
            <person name="Salamov A."/>
            <person name="Braich B."/>
            <person name="Kosarev P."/>
            <person name="Mahmoud A."/>
            <person name="Hajiyev E."/>
            <person name="Babayeva S."/>
            <person name="Izzatullayeva V."/>
            <person name="Mammadov A."/>
            <person name="Mammadov A."/>
            <person name="Sharifova S."/>
            <person name="Ojaghi J."/>
            <person name="Eynullazada K."/>
            <person name="Bayramov B."/>
            <person name="Abdulazimova A."/>
            <person name="Shahmuradov I."/>
        </authorList>
    </citation>
    <scope>NUCLEOTIDE SEQUENCE [LARGE SCALE GENOMIC DNA]</scope>
    <source>
        <strain evidence="4">cv. AG2017</strain>
        <tissue evidence="3">Leaf</tissue>
    </source>
</reference>
<dbReference type="InterPro" id="IPR002156">
    <property type="entry name" value="RNaseH_domain"/>
</dbReference>
<sequence length="318" mass="35205">MQFIHPQKQVAEGMTKDVEVLDSGPEKSRPELSRLSPEPDPDPPSNFNGDRMDNVFVIYGRTGPRIAKGVGWSIGSGELTRSWTDQWVPGLGALIDIATNRVPDDRMDTLVCESAVRGRGWNWKLFSVFLPHSAVLCIAAAPLPQIDRGPDRVYNFFLHDSFAEERPIWEIICPGYTVALGDLVSAQYATLLKLDTGWMKLNTDGASKGNPGRSGAGGLLRDSDGRWVHGYVRNVGITTSFSAELWAVRTGLEMAWDLGFRRIILEVDSETVVRLVLSSNDQACSNGALLRDIRSLLQQDWLVVVVEHTLHEGNFCVD</sequence>
<dbReference type="EMBL" id="PGOL01002943">
    <property type="protein sequence ID" value="PKI44165.1"/>
    <property type="molecule type" value="Genomic_DNA"/>
</dbReference>
<dbReference type="PANTHER" id="PTHR47723:SF19">
    <property type="entry name" value="POLYNUCLEOTIDYL TRANSFERASE, RIBONUCLEASE H-LIKE SUPERFAMILY PROTEIN"/>
    <property type="match status" value="1"/>
</dbReference>
<comment type="caution">
    <text evidence="3">The sequence shown here is derived from an EMBL/GenBank/DDBJ whole genome shotgun (WGS) entry which is preliminary data.</text>
</comment>
<evidence type="ECO:0000256" key="1">
    <source>
        <dbReference type="SAM" id="MobiDB-lite"/>
    </source>
</evidence>
<feature type="compositionally biased region" description="Basic and acidic residues" evidence="1">
    <location>
        <begin position="14"/>
        <end position="32"/>
    </location>
</feature>
<protein>
    <recommendedName>
        <fullName evidence="2">RNase H type-1 domain-containing protein</fullName>
    </recommendedName>
</protein>
<dbReference type="InterPro" id="IPR036397">
    <property type="entry name" value="RNaseH_sf"/>
</dbReference>
<dbReference type="InterPro" id="IPR053151">
    <property type="entry name" value="RNase_H-like"/>
</dbReference>
<feature type="domain" description="RNase H type-1" evidence="2">
    <location>
        <begin position="195"/>
        <end position="318"/>
    </location>
</feature>
<accession>A0A2I0IJI8</accession>
<gene>
    <name evidence="3" type="ORF">CRG98_035458</name>
</gene>
<dbReference type="STRING" id="22663.A0A2I0IJI8"/>
<dbReference type="Pfam" id="PF13456">
    <property type="entry name" value="RVT_3"/>
    <property type="match status" value="1"/>
</dbReference>
<name>A0A2I0IJI8_PUNGR</name>
<evidence type="ECO:0000313" key="3">
    <source>
        <dbReference type="EMBL" id="PKI44165.1"/>
    </source>
</evidence>
<proteinExistence type="predicted"/>